<feature type="chain" id="PRO_5016312243" description="Invertebrate defensins family profile domain-containing protein" evidence="1">
    <location>
        <begin position="17"/>
        <end position="84"/>
    </location>
</feature>
<evidence type="ECO:0000313" key="3">
    <source>
        <dbReference type="Proteomes" id="UP000246702"/>
    </source>
</evidence>
<reference evidence="2 3" key="1">
    <citation type="submission" date="2016-12" db="EMBL/GenBank/DDBJ databases">
        <title>The genomes of Aspergillus section Nigri reveals drivers in fungal speciation.</title>
        <authorList>
            <consortium name="DOE Joint Genome Institute"/>
            <person name="Vesth T.C."/>
            <person name="Nybo J."/>
            <person name="Theobald S."/>
            <person name="Brandl J."/>
            <person name="Frisvad J.C."/>
            <person name="Nielsen K.F."/>
            <person name="Lyhne E.K."/>
            <person name="Kogle M.E."/>
            <person name="Kuo A."/>
            <person name="Riley R."/>
            <person name="Clum A."/>
            <person name="Nolan M."/>
            <person name="Lipzen A."/>
            <person name="Salamov A."/>
            <person name="Henrissat B."/>
            <person name="Wiebenga A."/>
            <person name="De Vries R.P."/>
            <person name="Grigoriev I.V."/>
            <person name="Mortensen U.H."/>
            <person name="Andersen M.R."/>
            <person name="Baker S.E."/>
        </authorList>
    </citation>
    <scope>NUCLEOTIDE SEQUENCE [LARGE SCALE GENOMIC DNA]</scope>
    <source>
        <strain evidence="2 3">CBS 115572</strain>
    </source>
</reference>
<dbReference type="RefSeq" id="XP_025462456.1">
    <property type="nucleotide sequence ID" value="XM_025612809.1"/>
</dbReference>
<keyword evidence="3" id="KW-1185">Reference proteome</keyword>
<dbReference type="EMBL" id="MSFK01000041">
    <property type="protein sequence ID" value="PWY69628.1"/>
    <property type="molecule type" value="Genomic_DNA"/>
</dbReference>
<dbReference type="Proteomes" id="UP000246702">
    <property type="component" value="Unassembled WGS sequence"/>
</dbReference>
<proteinExistence type="predicted"/>
<keyword evidence="1" id="KW-0732">Signal</keyword>
<dbReference type="GeneID" id="37114952"/>
<sequence>MKFAFYLLASLPLVFSIPVDEATPAPPETNPGQLNLLLNNSTDDISPAAAWCGGYTPQSCRNACRSYNYNCFCCTGNSCSCHNC</sequence>
<dbReference type="AlphaFoldDB" id="A0A317V9B1"/>
<gene>
    <name evidence="2" type="ORF">BO94DRAFT_539971</name>
</gene>
<organism evidence="2 3">
    <name type="scientific">Aspergillus sclerotioniger CBS 115572</name>
    <dbReference type="NCBI Taxonomy" id="1450535"/>
    <lineage>
        <taxon>Eukaryota</taxon>
        <taxon>Fungi</taxon>
        <taxon>Dikarya</taxon>
        <taxon>Ascomycota</taxon>
        <taxon>Pezizomycotina</taxon>
        <taxon>Eurotiomycetes</taxon>
        <taxon>Eurotiomycetidae</taxon>
        <taxon>Eurotiales</taxon>
        <taxon>Aspergillaceae</taxon>
        <taxon>Aspergillus</taxon>
        <taxon>Aspergillus subgen. Circumdati</taxon>
    </lineage>
</organism>
<comment type="caution">
    <text evidence="2">The sequence shown here is derived from an EMBL/GenBank/DDBJ whole genome shotgun (WGS) entry which is preliminary data.</text>
</comment>
<evidence type="ECO:0008006" key="4">
    <source>
        <dbReference type="Google" id="ProtNLM"/>
    </source>
</evidence>
<evidence type="ECO:0000256" key="1">
    <source>
        <dbReference type="SAM" id="SignalP"/>
    </source>
</evidence>
<protein>
    <recommendedName>
        <fullName evidence="4">Invertebrate defensins family profile domain-containing protein</fullName>
    </recommendedName>
</protein>
<evidence type="ECO:0000313" key="2">
    <source>
        <dbReference type="EMBL" id="PWY69628.1"/>
    </source>
</evidence>
<feature type="signal peptide" evidence="1">
    <location>
        <begin position="1"/>
        <end position="16"/>
    </location>
</feature>
<accession>A0A317V9B1</accession>
<dbReference type="OrthoDB" id="10313756at2759"/>
<name>A0A317V9B1_9EURO</name>